<comment type="similarity">
    <text evidence="1">Belongs to the heat shock protein 70 family.</text>
</comment>
<dbReference type="Gene3D" id="3.30.30.30">
    <property type="match status" value="1"/>
</dbReference>
<evidence type="ECO:0000256" key="2">
    <source>
        <dbReference type="ARBA" id="ARBA00022741"/>
    </source>
</evidence>
<accession>A0A914DPH4</accession>
<dbReference type="PROSITE" id="PS01036">
    <property type="entry name" value="HSP70_3"/>
    <property type="match status" value="1"/>
</dbReference>
<dbReference type="GO" id="GO:0006950">
    <property type="term" value="P:response to stress"/>
    <property type="evidence" value="ECO:0007669"/>
    <property type="project" value="UniProtKB-ARBA"/>
</dbReference>
<dbReference type="InterPro" id="IPR018181">
    <property type="entry name" value="Heat_shock_70_CS"/>
</dbReference>
<dbReference type="Gene3D" id="3.90.640.10">
    <property type="entry name" value="Actin, Chain A, domain 4"/>
    <property type="match status" value="2"/>
</dbReference>
<evidence type="ECO:0000313" key="4">
    <source>
        <dbReference type="Proteomes" id="UP000887540"/>
    </source>
</evidence>
<name>A0A914DPH4_9BILA</name>
<evidence type="ECO:0000313" key="5">
    <source>
        <dbReference type="WBParaSite" id="ACRNAN_scaffold3192.g30060.t1"/>
    </source>
</evidence>
<dbReference type="WBParaSite" id="ACRNAN_scaffold3192.g30060.t1">
    <property type="protein sequence ID" value="ACRNAN_scaffold3192.g30060.t1"/>
    <property type="gene ID" value="ACRNAN_scaffold3192.g30060"/>
</dbReference>
<dbReference type="FunFam" id="3.30.420.40:FF:000545">
    <property type="entry name" value="Endoplasmic reticulum chaperone BiP"/>
    <property type="match status" value="1"/>
</dbReference>
<dbReference type="FunFam" id="3.30.30.30:FF:000005">
    <property type="entry name" value="Heat shock protein ssb1"/>
    <property type="match status" value="1"/>
</dbReference>
<dbReference type="Pfam" id="PF00012">
    <property type="entry name" value="HSP70"/>
    <property type="match status" value="3"/>
</dbReference>
<dbReference type="PANTHER" id="PTHR19375">
    <property type="entry name" value="HEAT SHOCK PROTEIN 70KDA"/>
    <property type="match status" value="1"/>
</dbReference>
<organism evidence="4 5">
    <name type="scientific">Acrobeloides nanus</name>
    <dbReference type="NCBI Taxonomy" id="290746"/>
    <lineage>
        <taxon>Eukaryota</taxon>
        <taxon>Metazoa</taxon>
        <taxon>Ecdysozoa</taxon>
        <taxon>Nematoda</taxon>
        <taxon>Chromadorea</taxon>
        <taxon>Rhabditida</taxon>
        <taxon>Tylenchina</taxon>
        <taxon>Cephalobomorpha</taxon>
        <taxon>Cephaloboidea</taxon>
        <taxon>Cephalobidae</taxon>
        <taxon>Acrobeloides</taxon>
    </lineage>
</organism>
<proteinExistence type="inferred from homology"/>
<dbReference type="GO" id="GO:0005524">
    <property type="term" value="F:ATP binding"/>
    <property type="evidence" value="ECO:0007669"/>
    <property type="project" value="UniProtKB-KW"/>
</dbReference>
<keyword evidence="2" id="KW-0547">Nucleotide-binding</keyword>
<dbReference type="InterPro" id="IPR013126">
    <property type="entry name" value="Hsp_70_fam"/>
</dbReference>
<dbReference type="Proteomes" id="UP000887540">
    <property type="component" value="Unplaced"/>
</dbReference>
<dbReference type="InterPro" id="IPR043129">
    <property type="entry name" value="ATPase_NBD"/>
</dbReference>
<evidence type="ECO:0000256" key="1">
    <source>
        <dbReference type="ARBA" id="ARBA00007381"/>
    </source>
</evidence>
<dbReference type="SUPFAM" id="SSF53067">
    <property type="entry name" value="Actin-like ATPase domain"/>
    <property type="match status" value="4"/>
</dbReference>
<sequence length="474" mass="52748">MKHLIGKCQVDDTVKNNKKYWTFEVKEEDDRPVVEIEQNGKKRLVKPEEVSALVLEKMKKVAEKVLQQKVTKAVITVPAYFNQAQKQGTIRAAQMAGLEVVNLVTEPAAAAFAYGFDNNDYTDENILVEDIGDSTFDVTVVKVKNGRFVVSAIGGDTQWGGRDFDHLLMDHFNKKIKDKHGVDCCANKRTKQKFLKECIDVKDALTAAQESRAEFNKLCEPLFQKIKTITESTLTDAKVTPADIKSVLLVGGSSRIPHIEEILGQMFGGDKLNKVINAEEAVAYGAALYAQKYFEAETIKIKEKLSKMDLIEAIPLGIAENVIRKPIKNIVLTVPAYFDEDQKKATIKAAKIAGLHVLELISEPSAAAYAYGFDQQKFSDTNLLVFDLGGGTLDVVIVKVKDSIFNVVAIGGDICLGGRDFDNALMDYFVDIIEKKYKKKISENVKIMQKLLKEIIELKLMLSAMDEAKCSFCK</sequence>
<evidence type="ECO:0000256" key="3">
    <source>
        <dbReference type="ARBA" id="ARBA00022840"/>
    </source>
</evidence>
<dbReference type="Gene3D" id="3.30.420.40">
    <property type="match status" value="4"/>
</dbReference>
<dbReference type="AlphaFoldDB" id="A0A914DPH4"/>
<dbReference type="PRINTS" id="PR00301">
    <property type="entry name" value="HEATSHOCK70"/>
</dbReference>
<reference evidence="5" key="1">
    <citation type="submission" date="2022-11" db="UniProtKB">
        <authorList>
            <consortium name="WormBaseParasite"/>
        </authorList>
    </citation>
    <scope>IDENTIFICATION</scope>
</reference>
<dbReference type="FunFam" id="3.30.420.40:FF:000028">
    <property type="entry name" value="heat shock 70 kDa protein-like"/>
    <property type="match status" value="1"/>
</dbReference>
<keyword evidence="4" id="KW-1185">Reference proteome</keyword>
<keyword evidence="3" id="KW-0067">ATP-binding</keyword>
<protein>
    <submittedName>
        <fullName evidence="5">Heat shock protein 70</fullName>
    </submittedName>
</protein>
<dbReference type="GO" id="GO:0140662">
    <property type="term" value="F:ATP-dependent protein folding chaperone"/>
    <property type="evidence" value="ECO:0007669"/>
    <property type="project" value="InterPro"/>
</dbReference>